<protein>
    <submittedName>
        <fullName evidence="2">Uncharacterized protein</fullName>
    </submittedName>
</protein>
<dbReference type="HOGENOM" id="CLU_3088982_0_0_1"/>
<evidence type="ECO:0000256" key="1">
    <source>
        <dbReference type="SAM" id="MobiDB-lite"/>
    </source>
</evidence>
<reference evidence="3" key="1">
    <citation type="journal article" date="2013" name="Ind. Biotechnol.">
        <title>Comparative genomics analysis of Trichoderma reesei strains.</title>
        <authorList>
            <person name="Koike H."/>
            <person name="Aerts A."/>
            <person name="LaButti K."/>
            <person name="Grigoriev I.V."/>
            <person name="Baker S.E."/>
        </authorList>
    </citation>
    <scope>NUCLEOTIDE SEQUENCE [LARGE SCALE GENOMIC DNA]</scope>
    <source>
        <strain evidence="3">ATCC 56765 / BCRC 32924 / NRRL 11460 / Rut C-30</strain>
    </source>
</reference>
<accession>A0A024S998</accession>
<name>A0A024S998_HYPJR</name>
<gene>
    <name evidence="2" type="ORF">M419DRAFT_119124</name>
</gene>
<dbReference type="AlphaFoldDB" id="A0A024S998"/>
<organism evidence="2 3">
    <name type="scientific">Hypocrea jecorina (strain ATCC 56765 / BCRC 32924 / NRRL 11460 / Rut C-30)</name>
    <name type="common">Trichoderma reesei</name>
    <dbReference type="NCBI Taxonomy" id="1344414"/>
    <lineage>
        <taxon>Eukaryota</taxon>
        <taxon>Fungi</taxon>
        <taxon>Dikarya</taxon>
        <taxon>Ascomycota</taxon>
        <taxon>Pezizomycotina</taxon>
        <taxon>Sordariomycetes</taxon>
        <taxon>Hypocreomycetidae</taxon>
        <taxon>Hypocreales</taxon>
        <taxon>Hypocreaceae</taxon>
        <taxon>Trichoderma</taxon>
    </lineage>
</organism>
<feature type="compositionally biased region" description="Basic and acidic residues" evidence="1">
    <location>
        <begin position="40"/>
        <end position="52"/>
    </location>
</feature>
<feature type="region of interest" description="Disordered" evidence="1">
    <location>
        <begin position="1"/>
        <end position="52"/>
    </location>
</feature>
<proteinExistence type="predicted"/>
<evidence type="ECO:0000313" key="2">
    <source>
        <dbReference type="EMBL" id="ETS01910.1"/>
    </source>
</evidence>
<dbReference type="KEGG" id="trr:M419DRAFT_119124"/>
<dbReference type="Proteomes" id="UP000024376">
    <property type="component" value="Unassembled WGS sequence"/>
</dbReference>
<evidence type="ECO:0000313" key="3">
    <source>
        <dbReference type="Proteomes" id="UP000024376"/>
    </source>
</evidence>
<dbReference type="EMBL" id="KI911147">
    <property type="protein sequence ID" value="ETS01910.1"/>
    <property type="molecule type" value="Genomic_DNA"/>
</dbReference>
<sequence>MNKKDAEEEEEAAAAAAGDKANRAVAPLSRKRGLNDASDEAQRRAELKNEIK</sequence>